<keyword evidence="3" id="KW-0963">Cytoplasm</keyword>
<gene>
    <name evidence="11" type="ORF">SAMN05421630_10855</name>
</gene>
<dbReference type="GO" id="GO:0005524">
    <property type="term" value="F:ATP binding"/>
    <property type="evidence" value="ECO:0007669"/>
    <property type="project" value="UniProtKB-ARBA"/>
</dbReference>
<evidence type="ECO:0000256" key="3">
    <source>
        <dbReference type="ARBA" id="ARBA00022490"/>
    </source>
</evidence>
<evidence type="ECO:0000256" key="1">
    <source>
        <dbReference type="ARBA" id="ARBA00001946"/>
    </source>
</evidence>
<name>A0A222VUE5_9PSEU</name>
<keyword evidence="10" id="KW-0902">Two-component regulatory system</keyword>
<keyword evidence="12" id="KW-1185">Reference proteome</keyword>
<accession>A0A222VUE5</accession>
<dbReference type="STRING" id="530584.SAMN05421630_10855"/>
<dbReference type="GO" id="GO:0070026">
    <property type="term" value="F:nitric oxide binding"/>
    <property type="evidence" value="ECO:0007669"/>
    <property type="project" value="UniProtKB-ARBA"/>
</dbReference>
<dbReference type="InterPro" id="IPR036890">
    <property type="entry name" value="HATPase_C_sf"/>
</dbReference>
<evidence type="ECO:0000256" key="9">
    <source>
        <dbReference type="ARBA" id="ARBA00023004"/>
    </source>
</evidence>
<dbReference type="InterPro" id="IPR011712">
    <property type="entry name" value="Sig_transdc_His_kin_sub3_dim/P"/>
</dbReference>
<dbReference type="InterPro" id="IPR050482">
    <property type="entry name" value="Sensor_HK_TwoCompSys"/>
</dbReference>
<sequence>MVVVPDHSDKNAADQTEAGELAGLRLDELLSGIRQRLTAIGQTGDRLQGLLEAVLAVGAGIDLDPTLRRVVRAAVELVDARYGAFGVLGDDQRELSRFVYDGLDEATRARIGRLPLGRGVLGLPIRDPQPIRISDTADHPESVGFPPHHPPMRGFLGVPVRVRGEIFGYLYLADKADGGDFADDDEIVLRSLAAAAGVAVENARLFEESRGRERWLEAVARVNETILADASAEDTLCLVADFAHDLTSASAALVLLADEHSRDLRVVAAAGGGTDDLKGVTVGAADAVFGQGGAVATPVVDLTGLVWSEQAPLVDRFQHAAVAPLPNTSDTSGYLVVLRVRGAEPFQEAALPVLSSLAAQATVAVRFSGKQRAERQLVVLADRDRIARDLHDHVIQRLFATGMGLQGTLRRIADPYSRQRIQDAVAHLDQTVREIRSAIFELHSSGRSDGSLRRRLHDIIADLSSDTTLSLSIRIDGAVDALVPRTLTNHLERIVREGMRDALAREGASWITVDVSAADVLTVDIADDGDLSGDPRYESLSWLRDGARALGGDLALGARDQVGTRLTWTVPLRQTT</sequence>
<dbReference type="InterPro" id="IPR029016">
    <property type="entry name" value="GAF-like_dom_sf"/>
</dbReference>
<dbReference type="Pfam" id="PF07730">
    <property type="entry name" value="HisKA_3"/>
    <property type="match status" value="1"/>
</dbReference>
<keyword evidence="5" id="KW-0808">Transferase</keyword>
<dbReference type="Gene3D" id="1.20.5.1930">
    <property type="match status" value="1"/>
</dbReference>
<evidence type="ECO:0000256" key="8">
    <source>
        <dbReference type="ARBA" id="ARBA00022842"/>
    </source>
</evidence>
<evidence type="ECO:0000256" key="2">
    <source>
        <dbReference type="ARBA" id="ARBA00001971"/>
    </source>
</evidence>
<dbReference type="SUPFAM" id="SSF55781">
    <property type="entry name" value="GAF domain-like"/>
    <property type="match status" value="2"/>
</dbReference>
<evidence type="ECO:0000256" key="5">
    <source>
        <dbReference type="ARBA" id="ARBA00022679"/>
    </source>
</evidence>
<dbReference type="Proteomes" id="UP000199494">
    <property type="component" value="Unassembled WGS sequence"/>
</dbReference>
<dbReference type="GO" id="GO:0019825">
    <property type="term" value="F:oxygen binding"/>
    <property type="evidence" value="ECO:0007669"/>
    <property type="project" value="UniProtKB-ARBA"/>
</dbReference>
<evidence type="ECO:0000256" key="4">
    <source>
        <dbReference type="ARBA" id="ARBA00022553"/>
    </source>
</evidence>
<evidence type="ECO:0000256" key="10">
    <source>
        <dbReference type="ARBA" id="ARBA00023012"/>
    </source>
</evidence>
<dbReference type="RefSeq" id="WP_091807620.1">
    <property type="nucleotide sequence ID" value="NZ_CP016353.1"/>
</dbReference>
<dbReference type="GO" id="GO:0070483">
    <property type="term" value="P:detection of hypoxia"/>
    <property type="evidence" value="ECO:0007669"/>
    <property type="project" value="UniProtKB-ARBA"/>
</dbReference>
<dbReference type="AlphaFoldDB" id="A0A222VUE5"/>
<comment type="cofactor">
    <cofactor evidence="2">
        <name>heme</name>
        <dbReference type="ChEBI" id="CHEBI:30413"/>
    </cofactor>
</comment>
<dbReference type="Pfam" id="PF13185">
    <property type="entry name" value="GAF_2"/>
    <property type="match status" value="1"/>
</dbReference>
<evidence type="ECO:0000313" key="11">
    <source>
        <dbReference type="EMBL" id="SDD40356.1"/>
    </source>
</evidence>
<comment type="cofactor">
    <cofactor evidence="1">
        <name>Mg(2+)</name>
        <dbReference type="ChEBI" id="CHEBI:18420"/>
    </cofactor>
</comment>
<dbReference type="GO" id="GO:0019826">
    <property type="term" value="F:oxygen sensor activity"/>
    <property type="evidence" value="ECO:0007669"/>
    <property type="project" value="UniProtKB-ARBA"/>
</dbReference>
<keyword evidence="6" id="KW-0479">Metal-binding</keyword>
<dbReference type="KEGG" id="pmad:BAY61_22695"/>
<dbReference type="GO" id="GO:0020037">
    <property type="term" value="F:heme binding"/>
    <property type="evidence" value="ECO:0007669"/>
    <property type="project" value="UniProtKB-ARBA"/>
</dbReference>
<keyword evidence="8" id="KW-0460">Magnesium</keyword>
<dbReference type="PANTHER" id="PTHR24421:SF56">
    <property type="entry name" value="OXYGEN SENSOR HISTIDINE KINASE RESPONSE REGULATOR DOST"/>
    <property type="match status" value="1"/>
</dbReference>
<organism evidence="11 12">
    <name type="scientific">Prauserella marina</name>
    <dbReference type="NCBI Taxonomy" id="530584"/>
    <lineage>
        <taxon>Bacteria</taxon>
        <taxon>Bacillati</taxon>
        <taxon>Actinomycetota</taxon>
        <taxon>Actinomycetes</taxon>
        <taxon>Pseudonocardiales</taxon>
        <taxon>Pseudonocardiaceae</taxon>
        <taxon>Prauserella</taxon>
    </lineage>
</organism>
<dbReference type="GO" id="GO:0016020">
    <property type="term" value="C:membrane"/>
    <property type="evidence" value="ECO:0007669"/>
    <property type="project" value="InterPro"/>
</dbReference>
<keyword evidence="7 11" id="KW-0418">Kinase</keyword>
<dbReference type="FunFam" id="3.30.450.40:FF:000052">
    <property type="entry name" value="Oxygen sensor histidine kinase response regulator DevS/DosS"/>
    <property type="match status" value="1"/>
</dbReference>
<dbReference type="GO" id="GO:0000287">
    <property type="term" value="F:magnesium ion binding"/>
    <property type="evidence" value="ECO:0007669"/>
    <property type="project" value="UniProtKB-ARBA"/>
</dbReference>
<dbReference type="GO" id="GO:0070025">
    <property type="term" value="F:carbon monoxide binding"/>
    <property type="evidence" value="ECO:0007669"/>
    <property type="project" value="UniProtKB-ARBA"/>
</dbReference>
<keyword evidence="9" id="KW-0408">Iron</keyword>
<reference evidence="11 12" key="1">
    <citation type="submission" date="2016-10" db="EMBL/GenBank/DDBJ databases">
        <authorList>
            <person name="de Groot N.N."/>
        </authorList>
    </citation>
    <scope>NUCLEOTIDE SEQUENCE [LARGE SCALE GENOMIC DNA]</scope>
    <source>
        <strain evidence="11 12">CGMCC 4.5506</strain>
    </source>
</reference>
<evidence type="ECO:0000256" key="7">
    <source>
        <dbReference type="ARBA" id="ARBA00022777"/>
    </source>
</evidence>
<protein>
    <submittedName>
        <fullName evidence="11">Histidine kinase</fullName>
    </submittedName>
</protein>
<evidence type="ECO:0000313" key="12">
    <source>
        <dbReference type="Proteomes" id="UP000199494"/>
    </source>
</evidence>
<dbReference type="OrthoDB" id="5241249at2"/>
<dbReference type="EMBL" id="FMZE01000008">
    <property type="protein sequence ID" value="SDD40356.1"/>
    <property type="molecule type" value="Genomic_DNA"/>
</dbReference>
<proteinExistence type="predicted"/>
<dbReference type="Gene3D" id="3.30.450.40">
    <property type="match status" value="2"/>
</dbReference>
<dbReference type="GO" id="GO:0046983">
    <property type="term" value="F:protein dimerization activity"/>
    <property type="evidence" value="ECO:0007669"/>
    <property type="project" value="InterPro"/>
</dbReference>
<dbReference type="Gene3D" id="3.30.565.10">
    <property type="entry name" value="Histidine kinase-like ATPase, C-terminal domain"/>
    <property type="match status" value="1"/>
</dbReference>
<dbReference type="GO" id="GO:0000155">
    <property type="term" value="F:phosphorelay sensor kinase activity"/>
    <property type="evidence" value="ECO:0007669"/>
    <property type="project" value="InterPro"/>
</dbReference>
<dbReference type="PANTHER" id="PTHR24421">
    <property type="entry name" value="NITRATE/NITRITE SENSOR PROTEIN NARX-RELATED"/>
    <property type="match status" value="1"/>
</dbReference>
<keyword evidence="4" id="KW-0597">Phosphoprotein</keyword>
<evidence type="ECO:0000256" key="6">
    <source>
        <dbReference type="ARBA" id="ARBA00022723"/>
    </source>
</evidence>
<dbReference type="SMART" id="SM00065">
    <property type="entry name" value="GAF"/>
    <property type="match status" value="2"/>
</dbReference>
<dbReference type="InterPro" id="IPR003018">
    <property type="entry name" value="GAF"/>
</dbReference>